<comment type="caution">
    <text evidence="2">The sequence shown here is derived from an EMBL/GenBank/DDBJ whole genome shotgun (WGS) entry which is preliminary data.</text>
</comment>
<name>A0A9P4PY10_9PEZI</name>
<dbReference type="EMBL" id="MU003854">
    <property type="protein sequence ID" value="KAF2717032.1"/>
    <property type="molecule type" value="Genomic_DNA"/>
</dbReference>
<evidence type="ECO:0000313" key="3">
    <source>
        <dbReference type="Proteomes" id="UP000799441"/>
    </source>
</evidence>
<dbReference type="AlphaFoldDB" id="A0A9P4PY10"/>
<dbReference type="SUPFAM" id="SSF81383">
    <property type="entry name" value="F-box domain"/>
    <property type="match status" value="1"/>
</dbReference>
<keyword evidence="3" id="KW-1185">Reference proteome</keyword>
<protein>
    <recommendedName>
        <fullName evidence="1">F-box domain-containing protein</fullName>
    </recommendedName>
</protein>
<sequence>MLRLDELPPDLLLHITSFLRTHRDLLAICSTCTALYRAGLPRLYHEFVVSDKTPIRILGAALSSDNPGVHYIRHVSIRSLRLLWGDVPAHYLGHPFEETRADSRSLLQLLAYLLPRNKLRTLVCDARGDIPTDFFETLHARQRNLTTCCFNQSVARYRLSTGVRSWSARGTDGDLFSNIVHLQLEFGNGLSVSEKDSQYFRAAVRSCPVLKVLELRTLLPEASADTYREKSEQIFALLFGAWTLPQLRLRALRIRGFELSAACELMFPAIDLKHLSTLELRECKDPLSLLLSASPSIDDETLLLPNLRHLAVTIQDEAELGDPASISNLLQHLSLLETLVLQAPRDHTIMPSIDCLLPSSKTLRMLYLDCYDDSEGYESFEFENQLEEFIALREFAVSCPSWIARIPWSKHDELKAFCHVIEKAPLLRYVQFLCLPVGEAGLNESIFTDPTKPIHVVDDEAKATFLQGNFREFATAAFNFIPQIRTIAMGSKARAFLTKNENVADAKYFHRGIVTDWKGVTSAVALDTSATEVRSVEPYSTICEIDPLSFGFLRMDEVV</sequence>
<dbReference type="OrthoDB" id="5273330at2759"/>
<dbReference type="InterPro" id="IPR001810">
    <property type="entry name" value="F-box_dom"/>
</dbReference>
<feature type="domain" description="F-box" evidence="1">
    <location>
        <begin position="4"/>
        <end position="47"/>
    </location>
</feature>
<accession>A0A9P4PY10</accession>
<reference evidence="2" key="1">
    <citation type="journal article" date="2020" name="Stud. Mycol.">
        <title>101 Dothideomycetes genomes: a test case for predicting lifestyles and emergence of pathogens.</title>
        <authorList>
            <person name="Haridas S."/>
            <person name="Albert R."/>
            <person name="Binder M."/>
            <person name="Bloem J."/>
            <person name="Labutti K."/>
            <person name="Salamov A."/>
            <person name="Andreopoulos B."/>
            <person name="Baker S."/>
            <person name="Barry K."/>
            <person name="Bills G."/>
            <person name="Bluhm B."/>
            <person name="Cannon C."/>
            <person name="Castanera R."/>
            <person name="Culley D."/>
            <person name="Daum C."/>
            <person name="Ezra D."/>
            <person name="Gonzalez J."/>
            <person name="Henrissat B."/>
            <person name="Kuo A."/>
            <person name="Liang C."/>
            <person name="Lipzen A."/>
            <person name="Lutzoni F."/>
            <person name="Magnuson J."/>
            <person name="Mondo S."/>
            <person name="Nolan M."/>
            <person name="Ohm R."/>
            <person name="Pangilinan J."/>
            <person name="Park H.-J."/>
            <person name="Ramirez L."/>
            <person name="Alfaro M."/>
            <person name="Sun H."/>
            <person name="Tritt A."/>
            <person name="Yoshinaga Y."/>
            <person name="Zwiers L.-H."/>
            <person name="Turgeon B."/>
            <person name="Goodwin S."/>
            <person name="Spatafora J."/>
            <person name="Crous P."/>
            <person name="Grigoriev I."/>
        </authorList>
    </citation>
    <scope>NUCLEOTIDE SEQUENCE</scope>
    <source>
        <strain evidence="2">CBS 116435</strain>
    </source>
</reference>
<gene>
    <name evidence="2" type="ORF">K431DRAFT_349883</name>
</gene>
<evidence type="ECO:0000313" key="2">
    <source>
        <dbReference type="EMBL" id="KAF2717032.1"/>
    </source>
</evidence>
<dbReference type="SUPFAM" id="SSF52047">
    <property type="entry name" value="RNI-like"/>
    <property type="match status" value="1"/>
</dbReference>
<proteinExistence type="predicted"/>
<dbReference type="Pfam" id="PF12937">
    <property type="entry name" value="F-box-like"/>
    <property type="match status" value="1"/>
</dbReference>
<evidence type="ECO:0000259" key="1">
    <source>
        <dbReference type="Pfam" id="PF12937"/>
    </source>
</evidence>
<dbReference type="InterPro" id="IPR036047">
    <property type="entry name" value="F-box-like_dom_sf"/>
</dbReference>
<dbReference type="Proteomes" id="UP000799441">
    <property type="component" value="Unassembled WGS sequence"/>
</dbReference>
<organism evidence="2 3">
    <name type="scientific">Polychaeton citri CBS 116435</name>
    <dbReference type="NCBI Taxonomy" id="1314669"/>
    <lineage>
        <taxon>Eukaryota</taxon>
        <taxon>Fungi</taxon>
        <taxon>Dikarya</taxon>
        <taxon>Ascomycota</taxon>
        <taxon>Pezizomycotina</taxon>
        <taxon>Dothideomycetes</taxon>
        <taxon>Dothideomycetidae</taxon>
        <taxon>Capnodiales</taxon>
        <taxon>Capnodiaceae</taxon>
        <taxon>Polychaeton</taxon>
    </lineage>
</organism>